<dbReference type="GO" id="GO:0016874">
    <property type="term" value="F:ligase activity"/>
    <property type="evidence" value="ECO:0007669"/>
    <property type="project" value="UniProtKB-UniRule"/>
</dbReference>
<dbReference type="InterPro" id="IPR055398">
    <property type="entry name" value="Rossmann-like_BshC"/>
</dbReference>
<evidence type="ECO:0000256" key="1">
    <source>
        <dbReference type="ARBA" id="ARBA00022598"/>
    </source>
</evidence>
<protein>
    <recommendedName>
        <fullName evidence="2">Putative cysteine ligase BshC</fullName>
        <ecNumber evidence="2">6.-.-.-</ecNumber>
    </recommendedName>
</protein>
<proteinExistence type="inferred from homology"/>
<feature type="domain" description="Bacillithiol biosynthesis BshC N-terminal Rossmann-like" evidence="3">
    <location>
        <begin position="13"/>
        <end position="379"/>
    </location>
</feature>
<evidence type="ECO:0000259" key="3">
    <source>
        <dbReference type="Pfam" id="PF10079"/>
    </source>
</evidence>
<evidence type="ECO:0000313" key="6">
    <source>
        <dbReference type="Proteomes" id="UP000277108"/>
    </source>
</evidence>
<comment type="caution">
    <text evidence="5">The sequence shown here is derived from an EMBL/GenBank/DDBJ whole genome shotgun (WGS) entry which is preliminary data.</text>
</comment>
<comment type="function">
    <text evidence="2">Involved in bacillithiol (BSH) biosynthesis. May catalyze the last step of the pathway, the addition of cysteine to glucosamine malate (GlcN-Mal) to generate BSH.</text>
</comment>
<dbReference type="HAMAP" id="MF_01867">
    <property type="entry name" value="BshC"/>
    <property type="match status" value="1"/>
</dbReference>
<dbReference type="EC" id="6.-.-.-" evidence="2"/>
<dbReference type="EMBL" id="RKRK01000002">
    <property type="protein sequence ID" value="RPF57785.1"/>
    <property type="molecule type" value="Genomic_DNA"/>
</dbReference>
<organism evidence="5 6">
    <name type="scientific">Abyssicoccus albus</name>
    <dbReference type="NCBI Taxonomy" id="1817405"/>
    <lineage>
        <taxon>Bacteria</taxon>
        <taxon>Bacillati</taxon>
        <taxon>Bacillota</taxon>
        <taxon>Bacilli</taxon>
        <taxon>Bacillales</taxon>
        <taxon>Abyssicoccaceae</taxon>
    </lineage>
</organism>
<keyword evidence="6" id="KW-1185">Reference proteome</keyword>
<reference evidence="5 6" key="1">
    <citation type="submission" date="2018-11" db="EMBL/GenBank/DDBJ databases">
        <title>Genomic Encyclopedia of Type Strains, Phase IV (KMG-IV): sequencing the most valuable type-strain genomes for metagenomic binning, comparative biology and taxonomic classification.</title>
        <authorList>
            <person name="Goeker M."/>
        </authorList>
    </citation>
    <scope>NUCLEOTIDE SEQUENCE [LARGE SCALE GENOMIC DNA]</scope>
    <source>
        <strain evidence="5 6">DSM 29158</strain>
    </source>
</reference>
<dbReference type="AlphaFoldDB" id="A0A3N5CF47"/>
<gene>
    <name evidence="2" type="primary">bshC</name>
    <name evidence="5" type="ORF">EDD62_0420</name>
</gene>
<dbReference type="OrthoDB" id="9765151at2"/>
<evidence type="ECO:0000259" key="4">
    <source>
        <dbReference type="Pfam" id="PF24850"/>
    </source>
</evidence>
<dbReference type="Proteomes" id="UP000277108">
    <property type="component" value="Unassembled WGS sequence"/>
</dbReference>
<dbReference type="NCBIfam" id="TIGR03998">
    <property type="entry name" value="thiol_BshC"/>
    <property type="match status" value="1"/>
</dbReference>
<dbReference type="InterPro" id="IPR055399">
    <property type="entry name" value="CC_BshC"/>
</dbReference>
<evidence type="ECO:0000256" key="2">
    <source>
        <dbReference type="HAMAP-Rule" id="MF_01867"/>
    </source>
</evidence>
<sequence>MSKIDAVEYISDSDESFLYQYSNQFEQFQNLYHHEPFNKETVKARHTYARNDRSEALAKVIHNYMTPYGLSTQQIDHLRYLREGHQVVIGGQQAGIFMGPMYTLHKVLSIIIYAKEQTELLKEKVVPVFWIAGEDHDLNEVNHGYALDRKHNRLKKTTLDINDVTTSVHHYKVDKNKMKEWVQSFFLHERETKHTKELHKYLLNIIDRSEHFVDLFSHMIQTLFKSEGLLFIDSHDSRLRELEKPFLHRWITEQKALHLAYKEGQTNALKVFDQLTISVSHNTHLFYEYKGVRASLNFDGERFQIGETDVYFTENELHEKIDRAPHLFSNNVVSRPLMQEWLFNTLAFIGGPSEIKYWAELTTIFKFFDMEMPIIVPRLRITYLTAEVSELMERHNITFKDIDSNMLSHFENKINDESKALYKDHFERLNQCLMDQLDVIQQSVTDSLSKEYLMQSEHRLQKEIKYIERKLNYLNKRTYRNTLNDLKWIQLNMHPKDGLQERVFHPLHFLNEYGLDWFSSTTYPPLSYTNHKIIVKTL</sequence>
<keyword evidence="1 2" id="KW-0436">Ligase</keyword>
<dbReference type="PIRSF" id="PIRSF012535">
    <property type="entry name" value="UCP012535"/>
    <property type="match status" value="1"/>
</dbReference>
<dbReference type="Pfam" id="PF24850">
    <property type="entry name" value="CC_BshC"/>
    <property type="match status" value="1"/>
</dbReference>
<accession>A0A3N5CF47</accession>
<evidence type="ECO:0000313" key="5">
    <source>
        <dbReference type="EMBL" id="RPF57785.1"/>
    </source>
</evidence>
<dbReference type="Pfam" id="PF10079">
    <property type="entry name" value="Rossmann-like_BshC"/>
    <property type="match status" value="1"/>
</dbReference>
<dbReference type="InterPro" id="IPR011199">
    <property type="entry name" value="Bacillithiol_biosynth_BshC"/>
</dbReference>
<comment type="similarity">
    <text evidence="2">Belongs to the BshC family.</text>
</comment>
<name>A0A3N5CF47_9BACL</name>
<feature type="domain" description="Bacillithiol biosynthesis BshC C-terminal coiled-coil" evidence="4">
    <location>
        <begin position="381"/>
        <end position="534"/>
    </location>
</feature>
<dbReference type="RefSeq" id="WP_123807346.1">
    <property type="nucleotide sequence ID" value="NZ_RKRK01000002.1"/>
</dbReference>